<reference evidence="1 2" key="1">
    <citation type="journal article" date="2020" name="Cell">
        <title>Large-Scale Comparative Analyses of Tick Genomes Elucidate Their Genetic Diversity and Vector Capacities.</title>
        <authorList>
            <consortium name="Tick Genome and Microbiome Consortium (TIGMIC)"/>
            <person name="Jia N."/>
            <person name="Wang J."/>
            <person name="Shi W."/>
            <person name="Du L."/>
            <person name="Sun Y."/>
            <person name="Zhan W."/>
            <person name="Jiang J.F."/>
            <person name="Wang Q."/>
            <person name="Zhang B."/>
            <person name="Ji P."/>
            <person name="Bell-Sakyi L."/>
            <person name="Cui X.M."/>
            <person name="Yuan T.T."/>
            <person name="Jiang B.G."/>
            <person name="Yang W.F."/>
            <person name="Lam T.T."/>
            <person name="Chang Q.C."/>
            <person name="Ding S.J."/>
            <person name="Wang X.J."/>
            <person name="Zhu J.G."/>
            <person name="Ruan X.D."/>
            <person name="Zhao L."/>
            <person name="Wei J.T."/>
            <person name="Ye R.Z."/>
            <person name="Que T.C."/>
            <person name="Du C.H."/>
            <person name="Zhou Y.H."/>
            <person name="Cheng J.X."/>
            <person name="Dai P.F."/>
            <person name="Guo W.B."/>
            <person name="Han X.H."/>
            <person name="Huang E.J."/>
            <person name="Li L.F."/>
            <person name="Wei W."/>
            <person name="Gao Y.C."/>
            <person name="Liu J.Z."/>
            <person name="Shao H.Z."/>
            <person name="Wang X."/>
            <person name="Wang C.C."/>
            <person name="Yang T.C."/>
            <person name="Huo Q.B."/>
            <person name="Li W."/>
            <person name="Chen H.Y."/>
            <person name="Chen S.E."/>
            <person name="Zhou L.G."/>
            <person name="Ni X.B."/>
            <person name="Tian J.H."/>
            <person name="Sheng Y."/>
            <person name="Liu T."/>
            <person name="Pan Y.S."/>
            <person name="Xia L.Y."/>
            <person name="Li J."/>
            <person name="Zhao F."/>
            <person name="Cao W.C."/>
        </authorList>
    </citation>
    <scope>NUCLEOTIDE SEQUENCE [LARGE SCALE GENOMIC DNA]</scope>
    <source>
        <strain evidence="1">Iper-2018</strain>
    </source>
</reference>
<name>A0AC60QUG6_IXOPE</name>
<comment type="caution">
    <text evidence="1">The sequence shown here is derived from an EMBL/GenBank/DDBJ whole genome shotgun (WGS) entry which is preliminary data.</text>
</comment>
<evidence type="ECO:0000313" key="1">
    <source>
        <dbReference type="EMBL" id="KAG0439949.1"/>
    </source>
</evidence>
<evidence type="ECO:0000313" key="2">
    <source>
        <dbReference type="Proteomes" id="UP000805193"/>
    </source>
</evidence>
<proteinExistence type="predicted"/>
<protein>
    <submittedName>
        <fullName evidence="1">Uncharacterized protein</fullName>
    </submittedName>
</protein>
<dbReference type="EMBL" id="JABSTQ010005173">
    <property type="protein sequence ID" value="KAG0439949.1"/>
    <property type="molecule type" value="Genomic_DNA"/>
</dbReference>
<accession>A0AC60QUG6</accession>
<gene>
    <name evidence="1" type="ORF">HPB47_016456</name>
</gene>
<keyword evidence="2" id="KW-1185">Reference proteome</keyword>
<sequence length="86" mass="9658">MLHSSSRRSDTHGSIQGLCGAKPMLPLQRQGRTCEPQLWPRKQTRQMSSADPGVTFVFLSNQRLNYPLVEIRAMDERSAACSPETL</sequence>
<dbReference type="Proteomes" id="UP000805193">
    <property type="component" value="Unassembled WGS sequence"/>
</dbReference>
<organism evidence="1 2">
    <name type="scientific">Ixodes persulcatus</name>
    <name type="common">Taiga tick</name>
    <dbReference type="NCBI Taxonomy" id="34615"/>
    <lineage>
        <taxon>Eukaryota</taxon>
        <taxon>Metazoa</taxon>
        <taxon>Ecdysozoa</taxon>
        <taxon>Arthropoda</taxon>
        <taxon>Chelicerata</taxon>
        <taxon>Arachnida</taxon>
        <taxon>Acari</taxon>
        <taxon>Parasitiformes</taxon>
        <taxon>Ixodida</taxon>
        <taxon>Ixodoidea</taxon>
        <taxon>Ixodidae</taxon>
        <taxon>Ixodinae</taxon>
        <taxon>Ixodes</taxon>
    </lineage>
</organism>